<dbReference type="Pfam" id="PF13966">
    <property type="entry name" value="zf-RVT"/>
    <property type="match status" value="1"/>
</dbReference>
<comment type="caution">
    <text evidence="2">The sequence shown here is derived from an EMBL/GenBank/DDBJ whole genome shotgun (WGS) entry which is preliminary data.</text>
</comment>
<dbReference type="EMBL" id="NBSK02000008">
    <property type="protein sequence ID" value="KAJ0194552.1"/>
    <property type="molecule type" value="Genomic_DNA"/>
</dbReference>
<dbReference type="Proteomes" id="UP000235145">
    <property type="component" value="Unassembled WGS sequence"/>
</dbReference>
<gene>
    <name evidence="2" type="ORF">LSAT_V11C800413410</name>
</gene>
<evidence type="ECO:0000259" key="1">
    <source>
        <dbReference type="Pfam" id="PF13966"/>
    </source>
</evidence>
<evidence type="ECO:0000313" key="3">
    <source>
        <dbReference type="Proteomes" id="UP000235145"/>
    </source>
</evidence>
<protein>
    <recommendedName>
        <fullName evidence="1">Reverse transcriptase zinc-binding domain-containing protein</fullName>
    </recommendedName>
</protein>
<evidence type="ECO:0000313" key="2">
    <source>
        <dbReference type="EMBL" id="KAJ0194552.1"/>
    </source>
</evidence>
<proteinExistence type="predicted"/>
<dbReference type="PANTHER" id="PTHR36617:SF16">
    <property type="entry name" value="OS04G0516500 PROTEIN"/>
    <property type="match status" value="1"/>
</dbReference>
<dbReference type="AlphaFoldDB" id="A0A9R1X397"/>
<dbReference type="PANTHER" id="PTHR36617">
    <property type="entry name" value="PROTEIN, PUTATIVE-RELATED"/>
    <property type="match status" value="1"/>
</dbReference>
<name>A0A9R1X397_LACSA</name>
<accession>A0A9R1X397</accession>
<organism evidence="2 3">
    <name type="scientific">Lactuca sativa</name>
    <name type="common">Garden lettuce</name>
    <dbReference type="NCBI Taxonomy" id="4236"/>
    <lineage>
        <taxon>Eukaryota</taxon>
        <taxon>Viridiplantae</taxon>
        <taxon>Streptophyta</taxon>
        <taxon>Embryophyta</taxon>
        <taxon>Tracheophyta</taxon>
        <taxon>Spermatophyta</taxon>
        <taxon>Magnoliopsida</taxon>
        <taxon>eudicotyledons</taxon>
        <taxon>Gunneridae</taxon>
        <taxon>Pentapetalae</taxon>
        <taxon>asterids</taxon>
        <taxon>campanulids</taxon>
        <taxon>Asterales</taxon>
        <taxon>Asteraceae</taxon>
        <taxon>Cichorioideae</taxon>
        <taxon>Cichorieae</taxon>
        <taxon>Lactucinae</taxon>
        <taxon>Lactuca</taxon>
    </lineage>
</organism>
<dbReference type="InterPro" id="IPR026960">
    <property type="entry name" value="RVT-Znf"/>
</dbReference>
<feature type="domain" description="Reverse transcriptase zinc-binding" evidence="1">
    <location>
        <begin position="111"/>
        <end position="187"/>
    </location>
</feature>
<keyword evidence="3" id="KW-1185">Reference proteome</keyword>
<sequence>MKHWGINLEDLFVRRLGAGNGTYFWKDKWCDSVVLKDVFPELYRIEVQKNYMVNNRIQNRGLDGIHGQWSRNLRRGREATSLSDLNKKVVGVVLTSIDDSWVWKGNEIGGFTVQNLHNLMASAEEVSNTLPFHWEGWAPLKVNCFVWRLCLNRIPVADNLLVRGVTLPSYLCPLSGIEQEDVEHFVVLQKKVWSWFCDWSMLLKYAPMNVSDMLGVVKTLVLNKKRKRLLWALIYSVLWSIWKTRNALIFKSFWSSSMKTTDDI</sequence>
<reference evidence="2 3" key="1">
    <citation type="journal article" date="2017" name="Nat. Commun.">
        <title>Genome assembly with in vitro proximity ligation data and whole-genome triplication in lettuce.</title>
        <authorList>
            <person name="Reyes-Chin-Wo S."/>
            <person name="Wang Z."/>
            <person name="Yang X."/>
            <person name="Kozik A."/>
            <person name="Arikit S."/>
            <person name="Song C."/>
            <person name="Xia L."/>
            <person name="Froenicke L."/>
            <person name="Lavelle D.O."/>
            <person name="Truco M.J."/>
            <person name="Xia R."/>
            <person name="Zhu S."/>
            <person name="Xu C."/>
            <person name="Xu H."/>
            <person name="Xu X."/>
            <person name="Cox K."/>
            <person name="Korf I."/>
            <person name="Meyers B.C."/>
            <person name="Michelmore R.W."/>
        </authorList>
    </citation>
    <scope>NUCLEOTIDE SEQUENCE [LARGE SCALE GENOMIC DNA]</scope>
    <source>
        <strain evidence="3">cv. Salinas</strain>
        <tissue evidence="2">Seedlings</tissue>
    </source>
</reference>